<organism evidence="3 4">
    <name type="scientific">Salinisphaera aquimarina</name>
    <dbReference type="NCBI Taxonomy" id="2094031"/>
    <lineage>
        <taxon>Bacteria</taxon>
        <taxon>Pseudomonadati</taxon>
        <taxon>Pseudomonadota</taxon>
        <taxon>Gammaproteobacteria</taxon>
        <taxon>Salinisphaerales</taxon>
        <taxon>Salinisphaeraceae</taxon>
        <taxon>Salinisphaera</taxon>
    </lineage>
</organism>
<gene>
    <name evidence="3" type="ORF">ACFOSU_08750</name>
</gene>
<dbReference type="RefSeq" id="WP_380688525.1">
    <property type="nucleotide sequence ID" value="NZ_JBHRSS010000003.1"/>
</dbReference>
<feature type="compositionally biased region" description="Low complexity" evidence="1">
    <location>
        <begin position="103"/>
        <end position="114"/>
    </location>
</feature>
<evidence type="ECO:0000313" key="3">
    <source>
        <dbReference type="EMBL" id="MFC3103979.1"/>
    </source>
</evidence>
<sequence>MSRLLPAAQPHIDALAERYHFGTAAVTHLLTAVADGQTQMAEFDHPEFGGPGMWMAGGMLMLSRPNDHQLKARVEGLCEALGALLRAESGLVEDASIRRSSVASVSQHQSQRSSTGGAHSGQGATATSSNWPAALGTPNITGAQNGLRYAWSAETARLAIDDGRTTTLYDTADHRITGISQQQSNDRGSLTLTSQHGPVVLSALRRIDVQADPAATSAQDPIGGADPAPSARPSTPPAHDQDAVFNAIERLADLRARDLITTEEFEAKKRELLSRI</sequence>
<protein>
    <submittedName>
        <fullName evidence="3">SHOCT domain-containing protein</fullName>
    </submittedName>
</protein>
<evidence type="ECO:0000313" key="4">
    <source>
        <dbReference type="Proteomes" id="UP001595462"/>
    </source>
</evidence>
<evidence type="ECO:0000256" key="1">
    <source>
        <dbReference type="SAM" id="MobiDB-lite"/>
    </source>
</evidence>
<feature type="region of interest" description="Disordered" evidence="1">
    <location>
        <begin position="213"/>
        <end position="242"/>
    </location>
</feature>
<name>A0ABV7EPY3_9GAMM</name>
<feature type="region of interest" description="Disordered" evidence="1">
    <location>
        <begin position="103"/>
        <end position="137"/>
    </location>
</feature>
<feature type="compositionally biased region" description="Polar residues" evidence="1">
    <location>
        <begin position="122"/>
        <end position="131"/>
    </location>
</feature>
<feature type="domain" description="SHOCT" evidence="2">
    <location>
        <begin position="247"/>
        <end position="273"/>
    </location>
</feature>
<dbReference type="EMBL" id="JBHRSS010000003">
    <property type="protein sequence ID" value="MFC3103979.1"/>
    <property type="molecule type" value="Genomic_DNA"/>
</dbReference>
<comment type="caution">
    <text evidence="3">The sequence shown here is derived from an EMBL/GenBank/DDBJ whole genome shotgun (WGS) entry which is preliminary data.</text>
</comment>
<proteinExistence type="predicted"/>
<keyword evidence="4" id="KW-1185">Reference proteome</keyword>
<accession>A0ABV7EPY3</accession>
<dbReference type="Proteomes" id="UP001595462">
    <property type="component" value="Unassembled WGS sequence"/>
</dbReference>
<dbReference type="Pfam" id="PF09851">
    <property type="entry name" value="SHOCT"/>
    <property type="match status" value="1"/>
</dbReference>
<evidence type="ECO:0000259" key="2">
    <source>
        <dbReference type="Pfam" id="PF09851"/>
    </source>
</evidence>
<dbReference type="InterPro" id="IPR018649">
    <property type="entry name" value="SHOCT"/>
</dbReference>
<reference evidence="4" key="1">
    <citation type="journal article" date="2019" name="Int. J. Syst. Evol. Microbiol.">
        <title>The Global Catalogue of Microorganisms (GCM) 10K type strain sequencing project: providing services to taxonomists for standard genome sequencing and annotation.</title>
        <authorList>
            <consortium name="The Broad Institute Genomics Platform"/>
            <consortium name="The Broad Institute Genome Sequencing Center for Infectious Disease"/>
            <person name="Wu L."/>
            <person name="Ma J."/>
        </authorList>
    </citation>
    <scope>NUCLEOTIDE SEQUENCE [LARGE SCALE GENOMIC DNA]</scope>
    <source>
        <strain evidence="4">KCTC 52640</strain>
    </source>
</reference>